<evidence type="ECO:0000256" key="2">
    <source>
        <dbReference type="ARBA" id="ARBA00022741"/>
    </source>
</evidence>
<dbReference type="InterPro" id="IPR002744">
    <property type="entry name" value="MIP18-like"/>
</dbReference>
<keyword evidence="6" id="KW-0378">Hydrolase</keyword>
<comment type="function">
    <text evidence="6">Binds and transfers iron-sulfur (Fe-S) clusters to target apoproteins. Can hydrolyze ATP.</text>
</comment>
<dbReference type="Pfam" id="PF01883">
    <property type="entry name" value="FeS_assembly_P"/>
    <property type="match status" value="1"/>
</dbReference>
<feature type="domain" description="MIP18 family-like" evidence="7">
    <location>
        <begin position="8"/>
        <end position="79"/>
    </location>
</feature>
<keyword evidence="1 6" id="KW-0479">Metal-binding</keyword>
<evidence type="ECO:0000256" key="3">
    <source>
        <dbReference type="ARBA" id="ARBA00022840"/>
    </source>
</evidence>
<dbReference type="GO" id="GO:0046872">
    <property type="term" value="F:metal ion binding"/>
    <property type="evidence" value="ECO:0007669"/>
    <property type="project" value="UniProtKB-KW"/>
</dbReference>
<dbReference type="InterPro" id="IPR033756">
    <property type="entry name" value="YlxH/NBP35"/>
</dbReference>
<accession>A0A6C7E2I6</accession>
<dbReference type="GO" id="GO:0016887">
    <property type="term" value="F:ATP hydrolysis activity"/>
    <property type="evidence" value="ECO:0007669"/>
    <property type="project" value="UniProtKB-UniRule"/>
</dbReference>
<gene>
    <name evidence="8" type="ORF">YM304_09730</name>
</gene>
<feature type="binding site" evidence="6">
    <location>
        <begin position="137"/>
        <end position="144"/>
    </location>
    <ligand>
        <name>ATP</name>
        <dbReference type="ChEBI" id="CHEBI:30616"/>
    </ligand>
</feature>
<dbReference type="Gene3D" id="3.40.50.300">
    <property type="entry name" value="P-loop containing nucleotide triphosphate hydrolases"/>
    <property type="match status" value="1"/>
</dbReference>
<keyword evidence="3 6" id="KW-0067">ATP-binding</keyword>
<dbReference type="FunFam" id="3.40.50.300:FF:001119">
    <property type="entry name" value="Iron-sulfur cluster carrier protein"/>
    <property type="match status" value="1"/>
</dbReference>
<comment type="similarity">
    <text evidence="6">Belongs to the Mrp/NBP35 ATP-binding proteins family.</text>
</comment>
<dbReference type="InterPro" id="IPR019591">
    <property type="entry name" value="Mrp/NBP35_ATP-bd"/>
</dbReference>
<evidence type="ECO:0000256" key="1">
    <source>
        <dbReference type="ARBA" id="ARBA00022723"/>
    </source>
</evidence>
<dbReference type="GO" id="GO:0005524">
    <property type="term" value="F:ATP binding"/>
    <property type="evidence" value="ECO:0007669"/>
    <property type="project" value="UniProtKB-UniRule"/>
</dbReference>
<dbReference type="RefSeq" id="WP_015440534.1">
    <property type="nucleotide sequence ID" value="NC_020520.1"/>
</dbReference>
<dbReference type="SUPFAM" id="SSF117916">
    <property type="entry name" value="Fe-S cluster assembly (FSCA) domain-like"/>
    <property type="match status" value="1"/>
</dbReference>
<dbReference type="InterPro" id="IPR027417">
    <property type="entry name" value="P-loop_NTPase"/>
</dbReference>
<evidence type="ECO:0000313" key="8">
    <source>
        <dbReference type="EMBL" id="BAN01287.1"/>
    </source>
</evidence>
<reference evidence="8 9" key="1">
    <citation type="journal article" date="2013" name="Int. J. Syst. Evol. Microbiol.">
        <title>Ilumatobacter nonamiense sp. nov. and Ilumatobacter coccineum sp. nov., isolated from seashore sand.</title>
        <authorList>
            <person name="Matsumoto A."/>
            <person name="Kasai H."/>
            <person name="Matsuo Y."/>
            <person name="Shizuri Y."/>
            <person name="Ichikawa N."/>
            <person name="Fujita N."/>
            <person name="Omura S."/>
            <person name="Takahashi Y."/>
        </authorList>
    </citation>
    <scope>NUCLEOTIDE SEQUENCE [LARGE SCALE GENOMIC DNA]</scope>
    <source>
        <strain evidence="9">NBRC 103263 / KCTC 29153 / YM16-304</strain>
    </source>
</reference>
<protein>
    <recommendedName>
        <fullName evidence="6">Iron-sulfur cluster carrier protein</fullName>
    </recommendedName>
</protein>
<dbReference type="Proteomes" id="UP000011863">
    <property type="component" value="Chromosome"/>
</dbReference>
<dbReference type="KEGG" id="aym:YM304_09730"/>
<evidence type="ECO:0000313" key="9">
    <source>
        <dbReference type="Proteomes" id="UP000011863"/>
    </source>
</evidence>
<evidence type="ECO:0000256" key="5">
    <source>
        <dbReference type="ARBA" id="ARBA00023014"/>
    </source>
</evidence>
<keyword evidence="5 6" id="KW-0411">Iron-sulfur</keyword>
<dbReference type="InterPro" id="IPR034904">
    <property type="entry name" value="FSCA_dom_sf"/>
</dbReference>
<dbReference type="PANTHER" id="PTHR42961:SF2">
    <property type="entry name" value="IRON-SULFUR PROTEIN NUBPL"/>
    <property type="match status" value="1"/>
</dbReference>
<name>A0A6C7E2I6_ILUCY</name>
<evidence type="ECO:0000256" key="6">
    <source>
        <dbReference type="HAMAP-Rule" id="MF_02040"/>
    </source>
</evidence>
<comment type="subunit">
    <text evidence="6">Homodimer.</text>
</comment>
<dbReference type="GO" id="GO:0140663">
    <property type="term" value="F:ATP-dependent FeS chaperone activity"/>
    <property type="evidence" value="ECO:0007669"/>
    <property type="project" value="InterPro"/>
</dbReference>
<dbReference type="EMBL" id="AP012057">
    <property type="protein sequence ID" value="BAN01287.1"/>
    <property type="molecule type" value="Genomic_DNA"/>
</dbReference>
<evidence type="ECO:0000259" key="7">
    <source>
        <dbReference type="Pfam" id="PF01883"/>
    </source>
</evidence>
<dbReference type="GO" id="GO:0051539">
    <property type="term" value="F:4 iron, 4 sulfur cluster binding"/>
    <property type="evidence" value="ECO:0007669"/>
    <property type="project" value="TreeGrafter"/>
</dbReference>
<keyword evidence="9" id="KW-1185">Reference proteome</keyword>
<dbReference type="InterPro" id="IPR044304">
    <property type="entry name" value="NUBPL-like"/>
</dbReference>
<dbReference type="CDD" id="cd02037">
    <property type="entry name" value="Mrp_NBP35"/>
    <property type="match status" value="1"/>
</dbReference>
<dbReference type="Pfam" id="PF10609">
    <property type="entry name" value="ParA"/>
    <property type="match status" value="1"/>
</dbReference>
<keyword evidence="2 6" id="KW-0547">Nucleotide-binding</keyword>
<dbReference type="PANTHER" id="PTHR42961">
    <property type="entry name" value="IRON-SULFUR PROTEIN NUBPL"/>
    <property type="match status" value="1"/>
</dbReference>
<dbReference type="Gene3D" id="3.30.300.130">
    <property type="entry name" value="Fe-S cluster assembly (FSCA)"/>
    <property type="match status" value="1"/>
</dbReference>
<organism evidence="8 9">
    <name type="scientific">Ilumatobacter coccineus (strain NBRC 103263 / KCTC 29153 / YM16-304)</name>
    <dbReference type="NCBI Taxonomy" id="1313172"/>
    <lineage>
        <taxon>Bacteria</taxon>
        <taxon>Bacillati</taxon>
        <taxon>Actinomycetota</taxon>
        <taxon>Acidimicrobiia</taxon>
        <taxon>Acidimicrobiales</taxon>
        <taxon>Ilumatobacteraceae</taxon>
        <taxon>Ilumatobacter</taxon>
    </lineage>
</organism>
<dbReference type="SUPFAM" id="SSF52540">
    <property type="entry name" value="P-loop containing nucleoside triphosphate hydrolases"/>
    <property type="match status" value="1"/>
</dbReference>
<dbReference type="OrthoDB" id="9809679at2"/>
<evidence type="ECO:0000256" key="4">
    <source>
        <dbReference type="ARBA" id="ARBA00023004"/>
    </source>
</evidence>
<sequence>MAQTPVTEDQVIEALRPVEDPELHRSIVDLGMLKAVQIRDNGVVGVLVALTVPGCPLKGEITKRVSEAATELDGVESIDLEFTVMTDEERENVRKLVHGGGGAASAGSNQAHGHAEGREIPFAKNGSKTRPLLISSGKGGVGKSSVTTNLAVALAAQGYSVGVVDADIYGYSIPRMLGTDREPVVIDEMLVPPEMWGVRCISMGYFVPPGQAVIWRGPMLHKALEQFLTDVFWDEPDFLLIDMPPGTGDIALSLAQYLPRGEVFVVTTPQPAAQKVAAMSAAMAEKVNLPVRGVIENMSWFTGDDGKRYEIFGSGGGQELADEIGVPLLGKLPLVEALREGGDDGKPITAVDPESETAQAFHEIARQIAVDMKPKKVYSDALKVI</sequence>
<dbReference type="AlphaFoldDB" id="A0A6C7E2I6"/>
<keyword evidence="4 6" id="KW-0408">Iron</keyword>
<dbReference type="HAMAP" id="MF_02040">
    <property type="entry name" value="Mrp_NBP35"/>
    <property type="match status" value="1"/>
</dbReference>
<proteinExistence type="inferred from homology"/>
<dbReference type="GO" id="GO:0016226">
    <property type="term" value="P:iron-sulfur cluster assembly"/>
    <property type="evidence" value="ECO:0007669"/>
    <property type="project" value="InterPro"/>
</dbReference>